<name>A0ACB8W2P5_9TELE</name>
<proteinExistence type="predicted"/>
<comment type="caution">
    <text evidence="1">The sequence shown here is derived from an EMBL/GenBank/DDBJ whole genome shotgun (WGS) entry which is preliminary data.</text>
</comment>
<protein>
    <submittedName>
        <fullName evidence="1">Uncharacterized protein</fullName>
    </submittedName>
</protein>
<organism evidence="1 2">
    <name type="scientific">Scortum barcoo</name>
    <name type="common">barcoo grunter</name>
    <dbReference type="NCBI Taxonomy" id="214431"/>
    <lineage>
        <taxon>Eukaryota</taxon>
        <taxon>Metazoa</taxon>
        <taxon>Chordata</taxon>
        <taxon>Craniata</taxon>
        <taxon>Vertebrata</taxon>
        <taxon>Euteleostomi</taxon>
        <taxon>Actinopterygii</taxon>
        <taxon>Neopterygii</taxon>
        <taxon>Teleostei</taxon>
        <taxon>Neoteleostei</taxon>
        <taxon>Acanthomorphata</taxon>
        <taxon>Eupercaria</taxon>
        <taxon>Centrarchiformes</taxon>
        <taxon>Terapontoidei</taxon>
        <taxon>Terapontidae</taxon>
        <taxon>Scortum</taxon>
    </lineage>
</organism>
<sequence length="170" mass="19302">MTTTWPTEEEEEVEQLVIWCEVNNLILNVDKTKEGVHITDDLTWSVNSASLVKRAQLHLHFLRGYLWTLALDPRCSHKPSWTEPVEALASICCGPSSWLLPEIYGEEKHEVEKTETQGTLTNSDEHNVYLPSTKLQASYIKQFEICEQREFSVVSGPPAVYICRITGGNP</sequence>
<evidence type="ECO:0000313" key="2">
    <source>
        <dbReference type="Proteomes" id="UP000831701"/>
    </source>
</evidence>
<dbReference type="EMBL" id="CM041545">
    <property type="protein sequence ID" value="KAI3362011.1"/>
    <property type="molecule type" value="Genomic_DNA"/>
</dbReference>
<gene>
    <name evidence="1" type="ORF">L3Q82_012351</name>
</gene>
<evidence type="ECO:0000313" key="1">
    <source>
        <dbReference type="EMBL" id="KAI3362011.1"/>
    </source>
</evidence>
<accession>A0ACB8W2P5</accession>
<feature type="non-terminal residue" evidence="1">
    <location>
        <position position="170"/>
    </location>
</feature>
<dbReference type="Proteomes" id="UP000831701">
    <property type="component" value="Chromosome 15"/>
</dbReference>
<keyword evidence="2" id="KW-1185">Reference proteome</keyword>
<reference evidence="1" key="1">
    <citation type="submission" date="2022-04" db="EMBL/GenBank/DDBJ databases">
        <title>Jade perch genome.</title>
        <authorList>
            <person name="Chao B."/>
        </authorList>
    </citation>
    <scope>NUCLEOTIDE SEQUENCE</scope>
    <source>
        <strain evidence="1">CB-2022</strain>
    </source>
</reference>